<keyword evidence="6" id="KW-0012">Acyltransferase</keyword>
<comment type="function">
    <text evidence="7">Probable acetyltransferase.</text>
</comment>
<dbReference type="PANTHER" id="PTHR13947">
    <property type="entry name" value="GNAT FAMILY N-ACETYLTRANSFERASE"/>
    <property type="match status" value="1"/>
</dbReference>
<evidence type="ECO:0000259" key="10">
    <source>
        <dbReference type="PROSITE" id="PS51186"/>
    </source>
</evidence>
<dbReference type="GO" id="GO:0016020">
    <property type="term" value="C:membrane"/>
    <property type="evidence" value="ECO:0007669"/>
    <property type="project" value="UniProtKB-SubCell"/>
</dbReference>
<evidence type="ECO:0000256" key="6">
    <source>
        <dbReference type="ARBA" id="ARBA00023315"/>
    </source>
</evidence>
<evidence type="ECO:0000256" key="3">
    <source>
        <dbReference type="ARBA" id="ARBA00022692"/>
    </source>
</evidence>
<dbReference type="RefSeq" id="WP_296948683.1">
    <property type="nucleotide sequence ID" value="NZ_LT599021.1"/>
</dbReference>
<keyword evidence="4" id="KW-1133">Transmembrane helix</keyword>
<dbReference type="CDD" id="cd04301">
    <property type="entry name" value="NAT_SF"/>
    <property type="match status" value="1"/>
</dbReference>
<evidence type="ECO:0000256" key="4">
    <source>
        <dbReference type="ARBA" id="ARBA00022989"/>
    </source>
</evidence>
<evidence type="ECO:0000256" key="8">
    <source>
        <dbReference type="ARBA" id="ARBA00038470"/>
    </source>
</evidence>
<proteinExistence type="inferred from homology"/>
<keyword evidence="3" id="KW-0812">Transmembrane</keyword>
<name>A0A212JFY2_9BACT</name>
<accession>A0A212JFY2</accession>
<dbReference type="PROSITE" id="PS51186">
    <property type="entry name" value="GNAT"/>
    <property type="match status" value="1"/>
</dbReference>
<evidence type="ECO:0000256" key="9">
    <source>
        <dbReference type="ARBA" id="ARBA00040241"/>
    </source>
</evidence>
<comment type="subcellular location">
    <subcellularLocation>
        <location evidence="1">Membrane</location>
    </subcellularLocation>
</comment>
<dbReference type="InterPro" id="IPR016181">
    <property type="entry name" value="Acyl_CoA_acyltransferase"/>
</dbReference>
<reference evidence="11" key="1">
    <citation type="submission" date="2016-04" db="EMBL/GenBank/DDBJ databases">
        <authorList>
            <person name="Evans L.H."/>
            <person name="Alamgir A."/>
            <person name="Owens N."/>
            <person name="Weber N.D."/>
            <person name="Virtaneva K."/>
            <person name="Barbian K."/>
            <person name="Babar A."/>
            <person name="Rosenke K."/>
        </authorList>
    </citation>
    <scope>NUCLEOTIDE SEQUENCE</scope>
    <source>
        <strain evidence="11">86-2</strain>
    </source>
</reference>
<dbReference type="Gene3D" id="3.40.630.30">
    <property type="match status" value="1"/>
</dbReference>
<dbReference type="PANTHER" id="PTHR13947:SF51">
    <property type="entry name" value="N-ACETYLTRANSFERASE 14-RELATED"/>
    <property type="match status" value="1"/>
</dbReference>
<comment type="similarity">
    <text evidence="8">Belongs to the camello family.</text>
</comment>
<dbReference type="InterPro" id="IPR000182">
    <property type="entry name" value="GNAT_dom"/>
</dbReference>
<evidence type="ECO:0000256" key="7">
    <source>
        <dbReference type="ARBA" id="ARBA00037582"/>
    </source>
</evidence>
<dbReference type="AlphaFoldDB" id="A0A212JFY2"/>
<evidence type="ECO:0000313" key="11">
    <source>
        <dbReference type="EMBL" id="SBV98330.1"/>
    </source>
</evidence>
<dbReference type="InterPro" id="IPR050769">
    <property type="entry name" value="NAT_camello-type"/>
</dbReference>
<dbReference type="SUPFAM" id="SSF55729">
    <property type="entry name" value="Acyl-CoA N-acyltransferases (Nat)"/>
    <property type="match status" value="1"/>
</dbReference>
<keyword evidence="5" id="KW-0472">Membrane</keyword>
<protein>
    <recommendedName>
        <fullName evidence="9">Probable N-acetyltransferase 14</fullName>
    </recommendedName>
</protein>
<evidence type="ECO:0000256" key="1">
    <source>
        <dbReference type="ARBA" id="ARBA00004370"/>
    </source>
</evidence>
<dbReference type="Pfam" id="PF13673">
    <property type="entry name" value="Acetyltransf_10"/>
    <property type="match status" value="1"/>
</dbReference>
<evidence type="ECO:0000256" key="5">
    <source>
        <dbReference type="ARBA" id="ARBA00023136"/>
    </source>
</evidence>
<evidence type="ECO:0000256" key="2">
    <source>
        <dbReference type="ARBA" id="ARBA00022679"/>
    </source>
</evidence>
<organism evidence="11">
    <name type="scientific">uncultured Dysgonomonas sp</name>
    <dbReference type="NCBI Taxonomy" id="206096"/>
    <lineage>
        <taxon>Bacteria</taxon>
        <taxon>Pseudomonadati</taxon>
        <taxon>Bacteroidota</taxon>
        <taxon>Bacteroidia</taxon>
        <taxon>Bacteroidales</taxon>
        <taxon>Dysgonomonadaceae</taxon>
        <taxon>Dysgonomonas</taxon>
        <taxon>environmental samples</taxon>
    </lineage>
</organism>
<sequence>MIQARIIKYGTADYHKMVALRYKILRAPLGLTFSAEYLEKEKEDMLYVCENEGQFVGCCILTPIDKNIVQLRQMAVEDSTQKKGIGAKLLLFAEESAKENGFDKIVLHARKVAIGFYLKYNYGIVGDEFEEVGIPHFEMQKIL</sequence>
<keyword evidence="2" id="KW-0808">Transferase</keyword>
<gene>
    <name evidence="11" type="ORF">KL86DYS2_11429</name>
</gene>
<dbReference type="EMBL" id="FLUL01000001">
    <property type="protein sequence ID" value="SBV98330.1"/>
    <property type="molecule type" value="Genomic_DNA"/>
</dbReference>
<feature type="domain" description="N-acetyltransferase" evidence="10">
    <location>
        <begin position="4"/>
        <end position="143"/>
    </location>
</feature>
<dbReference type="GO" id="GO:0008080">
    <property type="term" value="F:N-acetyltransferase activity"/>
    <property type="evidence" value="ECO:0007669"/>
    <property type="project" value="InterPro"/>
</dbReference>